<dbReference type="PANTHER" id="PTHR16155:SF19">
    <property type="entry name" value="DED DOMAIN-CONTAINING PROTEIN"/>
    <property type="match status" value="1"/>
</dbReference>
<feature type="non-terminal residue" evidence="1">
    <location>
        <position position="1"/>
    </location>
</feature>
<keyword evidence="2" id="KW-1185">Reference proteome</keyword>
<feature type="non-terminal residue" evidence="1">
    <location>
        <position position="125"/>
    </location>
</feature>
<dbReference type="Proteomes" id="UP001497497">
    <property type="component" value="Unassembled WGS sequence"/>
</dbReference>
<dbReference type="GO" id="GO:0005737">
    <property type="term" value="C:cytoplasm"/>
    <property type="evidence" value="ECO:0007669"/>
    <property type="project" value="TreeGrafter"/>
</dbReference>
<proteinExistence type="predicted"/>
<comment type="caution">
    <text evidence="1">The sequence shown here is derived from an EMBL/GenBank/DDBJ whole genome shotgun (WGS) entry which is preliminary data.</text>
</comment>
<dbReference type="EMBL" id="CAXITT010000455">
    <property type="protein sequence ID" value="CAL1541867.1"/>
    <property type="molecule type" value="Genomic_DNA"/>
</dbReference>
<protein>
    <submittedName>
        <fullName evidence="1">Uncharacterized protein</fullName>
    </submittedName>
</protein>
<reference evidence="1 2" key="1">
    <citation type="submission" date="2024-04" db="EMBL/GenBank/DDBJ databases">
        <authorList>
            <consortium name="Genoscope - CEA"/>
            <person name="William W."/>
        </authorList>
    </citation>
    <scope>NUCLEOTIDE SEQUENCE [LARGE SCALE GENOMIC DNA]</scope>
</reference>
<gene>
    <name evidence="1" type="ORF">GSLYS_00015473001</name>
</gene>
<evidence type="ECO:0000313" key="1">
    <source>
        <dbReference type="EMBL" id="CAL1541867.1"/>
    </source>
</evidence>
<organism evidence="1 2">
    <name type="scientific">Lymnaea stagnalis</name>
    <name type="common">Great pond snail</name>
    <name type="synonym">Helix stagnalis</name>
    <dbReference type="NCBI Taxonomy" id="6523"/>
    <lineage>
        <taxon>Eukaryota</taxon>
        <taxon>Metazoa</taxon>
        <taxon>Spiralia</taxon>
        <taxon>Lophotrochozoa</taxon>
        <taxon>Mollusca</taxon>
        <taxon>Gastropoda</taxon>
        <taxon>Heterobranchia</taxon>
        <taxon>Euthyneura</taxon>
        <taxon>Panpulmonata</taxon>
        <taxon>Hygrophila</taxon>
        <taxon>Lymnaeoidea</taxon>
        <taxon>Lymnaeidae</taxon>
        <taxon>Lymnaea</taxon>
    </lineage>
</organism>
<dbReference type="PANTHER" id="PTHR16155">
    <property type="entry name" value="DED DOMAIN-CONTAINING PROTEIN"/>
    <property type="match status" value="1"/>
</dbReference>
<accession>A0AAV2I6L4</accession>
<evidence type="ECO:0000313" key="2">
    <source>
        <dbReference type="Proteomes" id="UP001497497"/>
    </source>
</evidence>
<sequence length="125" mass="14954">VDWLNLYFHNQVLKRDIHEELMKNVRDALNGHDKDDDDKITYLRLFHQPGAGGTTSAKQVLWDMRKEYRCCVVSTITDQTCDQLDEVRRFQDNKPKPLLILIDNQDEDRWNQLRGNLENKGRKRW</sequence>
<dbReference type="AlphaFoldDB" id="A0AAV2I6L4"/>
<name>A0AAV2I6L4_LYMST</name>